<accession>A0ABU1UM13</accession>
<dbReference type="Pfam" id="PF25976">
    <property type="entry name" value="LpqB_N"/>
    <property type="match status" value="1"/>
</dbReference>
<dbReference type="InterPro" id="IPR018910">
    <property type="entry name" value="LpqB_C"/>
</dbReference>
<gene>
    <name evidence="2" type="ORF">J2X11_001065</name>
</gene>
<proteinExistence type="predicted"/>
<dbReference type="RefSeq" id="WP_309967659.1">
    <property type="nucleotide sequence ID" value="NZ_JAVDWH010000001.1"/>
</dbReference>
<dbReference type="SUPFAM" id="SSF82171">
    <property type="entry name" value="DPP6 N-terminal domain-like"/>
    <property type="match status" value="1"/>
</dbReference>
<dbReference type="SMART" id="SM00909">
    <property type="entry name" value="Germane"/>
    <property type="match status" value="1"/>
</dbReference>
<dbReference type="Pfam" id="PF10646">
    <property type="entry name" value="Germane"/>
    <property type="match status" value="1"/>
</dbReference>
<evidence type="ECO:0000313" key="3">
    <source>
        <dbReference type="Proteomes" id="UP001257739"/>
    </source>
</evidence>
<feature type="domain" description="GerMN" evidence="1">
    <location>
        <begin position="208"/>
        <end position="295"/>
    </location>
</feature>
<sequence>MRRRLLVAVVGVLLVGGCGSIPTSGPVTRVADDKGFGESTVRYAPALPVPGASPQEIVLGYLDAMLAFPVSTGTASAFLTPSAAKGWRPLDGVRVYSRPKVSAPVADRSTDVDGDDAGDRVVVRMSSSQIARLDQQGRYTRMRGDSDLTYGLQQVDGEWRIATPQAGLLVSSKYFNDYFRPFNIFMFDNPGRRLIPVPVYLAVGDQLATSLVASLARGPAVDDDVTRTYVPKLESLRTSVPISDGVADVEFDEEFRTESESTQDHLSAQIIWTLRQVPEIEGVRLSGGATVLTRNGLPVQPIDSWGAFGPSTSGTHVYGISDDKVVQIDEDRIAPLTGDWGKDARGAVRVAVSDSGVAGVLQGRSQVRVTNRAGSAPRVYGGSQFVTPRWDRDGVLWLVDRVGGSTRVRLVRDDVITALPIGSLAGLNVTTFSLSPGGSRYAVTADGGVYVGMIQRSDDNQILRLTDPQPLAVDAATPTSAVWASDTQLAYLSGSKISRQVHYIRIDSSAGDSDVGGGALLPDVGADVLALGAGDPQTRYATDTKDRVWYLPPDGTWHVVKSAEVTGLTYGR</sequence>
<dbReference type="EMBL" id="JAVDWH010000001">
    <property type="protein sequence ID" value="MDR7086226.1"/>
    <property type="molecule type" value="Genomic_DNA"/>
</dbReference>
<dbReference type="InterPro" id="IPR059026">
    <property type="entry name" value="LpqB_N"/>
</dbReference>
<name>A0ABU1UM13_9ACTN</name>
<keyword evidence="3" id="KW-1185">Reference proteome</keyword>
<organism evidence="2 3">
    <name type="scientific">Aeromicrobium panaciterrae</name>
    <dbReference type="NCBI Taxonomy" id="363861"/>
    <lineage>
        <taxon>Bacteria</taxon>
        <taxon>Bacillati</taxon>
        <taxon>Actinomycetota</taxon>
        <taxon>Actinomycetes</taxon>
        <taxon>Propionibacteriales</taxon>
        <taxon>Nocardioidaceae</taxon>
        <taxon>Aeromicrobium</taxon>
    </lineage>
</organism>
<dbReference type="PROSITE" id="PS51257">
    <property type="entry name" value="PROKAR_LIPOPROTEIN"/>
    <property type="match status" value="1"/>
</dbReference>
<dbReference type="Proteomes" id="UP001257739">
    <property type="component" value="Unassembled WGS sequence"/>
</dbReference>
<evidence type="ECO:0000259" key="1">
    <source>
        <dbReference type="SMART" id="SM00909"/>
    </source>
</evidence>
<evidence type="ECO:0000313" key="2">
    <source>
        <dbReference type="EMBL" id="MDR7086226.1"/>
    </source>
</evidence>
<protein>
    <recommendedName>
        <fullName evidence="1">GerMN domain-containing protein</fullName>
    </recommendedName>
</protein>
<dbReference type="InterPro" id="IPR019606">
    <property type="entry name" value="GerMN"/>
</dbReference>
<dbReference type="Pfam" id="PF10647">
    <property type="entry name" value="Gmad1"/>
    <property type="match status" value="1"/>
</dbReference>
<comment type="caution">
    <text evidence="2">The sequence shown here is derived from an EMBL/GenBank/DDBJ whole genome shotgun (WGS) entry which is preliminary data.</text>
</comment>
<reference evidence="2 3" key="1">
    <citation type="submission" date="2023-07" db="EMBL/GenBank/DDBJ databases">
        <title>Sorghum-associated microbial communities from plants grown in Nebraska, USA.</title>
        <authorList>
            <person name="Schachtman D."/>
        </authorList>
    </citation>
    <scope>NUCLEOTIDE SEQUENCE [LARGE SCALE GENOMIC DNA]</scope>
    <source>
        <strain evidence="2 3">BE248</strain>
    </source>
</reference>